<organism evidence="1 2">
    <name type="scientific">Chitinophaga solisilvae</name>
    <dbReference type="NCBI Taxonomy" id="1233460"/>
    <lineage>
        <taxon>Bacteria</taxon>
        <taxon>Pseudomonadati</taxon>
        <taxon>Bacteroidota</taxon>
        <taxon>Chitinophagia</taxon>
        <taxon>Chitinophagales</taxon>
        <taxon>Chitinophagaceae</taxon>
        <taxon>Chitinophaga</taxon>
    </lineage>
</organism>
<proteinExistence type="predicted"/>
<reference evidence="1" key="1">
    <citation type="submission" date="2020-05" db="EMBL/GenBank/DDBJ databases">
        <title>Chitinophaga laudate sp. nov., isolated from a tropical peat swamp.</title>
        <authorList>
            <person name="Goh C.B.S."/>
            <person name="Lee M.S."/>
            <person name="Parimannan S."/>
            <person name="Pasbakhsh P."/>
            <person name="Yule C.M."/>
            <person name="Rajandas H."/>
            <person name="Loke S."/>
            <person name="Croft L."/>
            <person name="Tan J.B.L."/>
        </authorList>
    </citation>
    <scope>NUCLEOTIDE SEQUENCE</scope>
    <source>
        <strain evidence="1">Mgbs1</strain>
    </source>
</reference>
<accession>A0A3S1CZ61</accession>
<keyword evidence="2" id="KW-1185">Reference proteome</keyword>
<dbReference type="AlphaFoldDB" id="A0A3S1CZ61"/>
<evidence type="ECO:0000313" key="2">
    <source>
        <dbReference type="Proteomes" id="UP000281028"/>
    </source>
</evidence>
<protein>
    <submittedName>
        <fullName evidence="1">Uncharacterized protein</fullName>
    </submittedName>
</protein>
<evidence type="ECO:0000313" key="1">
    <source>
        <dbReference type="EMBL" id="NSL89965.1"/>
    </source>
</evidence>
<sequence>MKELTRRILYLSGIPLLLFFIALAATRGNDLETIGIMTLMLAIAYGIVGVSMLIAEDRSAGLSLILSALIISVVAFITGWVIL</sequence>
<name>A0A3S1CZ61_9BACT</name>
<dbReference type="EMBL" id="RIAR02000001">
    <property type="protein sequence ID" value="NSL89965.1"/>
    <property type="molecule type" value="Genomic_DNA"/>
</dbReference>
<comment type="caution">
    <text evidence="1">The sequence shown here is derived from an EMBL/GenBank/DDBJ whole genome shotgun (WGS) entry which is preliminary data.</text>
</comment>
<gene>
    <name evidence="1" type="ORF">ECE50_024200</name>
</gene>
<dbReference type="Proteomes" id="UP000281028">
    <property type="component" value="Unassembled WGS sequence"/>
</dbReference>